<gene>
    <name evidence="1" type="ORF">Agub_g13994</name>
</gene>
<protein>
    <submittedName>
        <fullName evidence="1">Uncharacterized protein</fullName>
    </submittedName>
</protein>
<reference evidence="1 2" key="1">
    <citation type="journal article" date="2021" name="Sci. Rep.">
        <title>Genome sequencing of the multicellular alga Astrephomene provides insights into convergent evolution of germ-soma differentiation.</title>
        <authorList>
            <person name="Yamashita S."/>
            <person name="Yamamoto K."/>
            <person name="Matsuzaki R."/>
            <person name="Suzuki S."/>
            <person name="Yamaguchi H."/>
            <person name="Hirooka S."/>
            <person name="Minakuchi Y."/>
            <person name="Miyagishima S."/>
            <person name="Kawachi M."/>
            <person name="Toyoda A."/>
            <person name="Nozaki H."/>
        </authorList>
    </citation>
    <scope>NUCLEOTIDE SEQUENCE [LARGE SCALE GENOMIC DNA]</scope>
    <source>
        <strain evidence="1 2">NIES-4017</strain>
    </source>
</reference>
<keyword evidence="2" id="KW-1185">Reference proteome</keyword>
<dbReference type="Proteomes" id="UP001054857">
    <property type="component" value="Unassembled WGS sequence"/>
</dbReference>
<sequence length="202" mass="22187">ALLAAAPGDLVGQPVNAVLWRLIELAEVLGSSVEAVMGLAAKAPWLLSADLGPVGVTVAGLARAAEQRLHVLRPRTLISAVLQCNPHLLCKQVADMEAVMSLLAEHREGSYDARNLWSIRYHINWAPEQLASWLQADVERVLRIKYMTEEVPSLKQQSECYSAWQSLLHDPILAPDTHPAFAQPGFKAWLAGQMRDRQRSGG</sequence>
<name>A0AAD3HSU3_9CHLO</name>
<accession>A0AAD3HSU3</accession>
<organism evidence="1 2">
    <name type="scientific">Astrephomene gubernaculifera</name>
    <dbReference type="NCBI Taxonomy" id="47775"/>
    <lineage>
        <taxon>Eukaryota</taxon>
        <taxon>Viridiplantae</taxon>
        <taxon>Chlorophyta</taxon>
        <taxon>core chlorophytes</taxon>
        <taxon>Chlorophyceae</taxon>
        <taxon>CS clade</taxon>
        <taxon>Chlamydomonadales</taxon>
        <taxon>Astrephomenaceae</taxon>
        <taxon>Astrephomene</taxon>
    </lineage>
</organism>
<proteinExistence type="predicted"/>
<dbReference type="AlphaFoldDB" id="A0AAD3HSU3"/>
<evidence type="ECO:0000313" key="1">
    <source>
        <dbReference type="EMBL" id="GFR51636.1"/>
    </source>
</evidence>
<feature type="non-terminal residue" evidence="1">
    <location>
        <position position="1"/>
    </location>
</feature>
<evidence type="ECO:0000313" key="2">
    <source>
        <dbReference type="Proteomes" id="UP001054857"/>
    </source>
</evidence>
<dbReference type="EMBL" id="BMAR01000052">
    <property type="protein sequence ID" value="GFR51636.1"/>
    <property type="molecule type" value="Genomic_DNA"/>
</dbReference>
<comment type="caution">
    <text evidence="1">The sequence shown here is derived from an EMBL/GenBank/DDBJ whole genome shotgun (WGS) entry which is preliminary data.</text>
</comment>